<dbReference type="Gene3D" id="3.30.40.10">
    <property type="entry name" value="Zinc/RING finger domain, C3HC4 (zinc finger)"/>
    <property type="match status" value="1"/>
</dbReference>
<feature type="domain" description="RING-type" evidence="8">
    <location>
        <begin position="149"/>
        <end position="185"/>
    </location>
</feature>
<evidence type="ECO:0000313" key="11">
    <source>
        <dbReference type="WBParaSite" id="EgrG_000974900"/>
    </source>
</evidence>
<feature type="compositionally biased region" description="Basic residues" evidence="7">
    <location>
        <begin position="32"/>
        <end position="45"/>
    </location>
</feature>
<feature type="compositionally biased region" description="Basic and acidic residues" evidence="7">
    <location>
        <begin position="1"/>
        <end position="10"/>
    </location>
</feature>
<dbReference type="GO" id="GO:0016567">
    <property type="term" value="P:protein ubiquitination"/>
    <property type="evidence" value="ECO:0007669"/>
    <property type="project" value="InterPro"/>
</dbReference>
<sequence>MRGSETEPGGKCKSTNQSVTETDEGRREFSARRSRCSRSRSRSHSSSRSYSCSRSRSSDSYHQRRRHQKRTHGSRSGSRSVSSHSSRSYSRSSSLSSYLGSRSRSRSPSSCEGSNFQEKDPRDRSMRHRWGNNVWIVGEKVKDLTFHICDICDKPIVVYGRLKPCNHVFCFTCASALPGTCHKCKISYVSCDRCLLGGIFKCTEDSQCCRTYLSQRDLQAHIDHRHKPKTTAAAPITMAATKAGLAPGVTSTANPPPSSTGVAPPSFLIPPPANFSIPPPPFLSTPPTSAALPPANALLVAPSPSQQLSRRVAGSSGGDITSDDAANSAVTIAALAAAIRANPSAAAATAAAAVSLKVAPLCPTSATRLPPPHHPHVPSHLTPNPLWSSGNQAL</sequence>
<dbReference type="InterPro" id="IPR001841">
    <property type="entry name" value="Znf_RING"/>
</dbReference>
<dbReference type="EMBL" id="LK028577">
    <property type="protein sequence ID" value="CDS17026.1"/>
    <property type="molecule type" value="Genomic_DNA"/>
</dbReference>
<dbReference type="Pfam" id="PF18408">
    <property type="entry name" value="zf_Hakai"/>
    <property type="match status" value="1"/>
</dbReference>
<dbReference type="WBParaSite" id="EgrG_000974900">
    <property type="protein sequence ID" value="EgrG_000974900"/>
    <property type="gene ID" value="EgrG_000974900"/>
</dbReference>
<dbReference type="InterPro" id="IPR013083">
    <property type="entry name" value="Znf_RING/FYVE/PHD"/>
</dbReference>
<evidence type="ECO:0000256" key="7">
    <source>
        <dbReference type="SAM" id="MobiDB-lite"/>
    </source>
</evidence>
<protein>
    <recommendedName>
        <fullName evidence="5">E3 ubiquitin-protein ligase Hakai</fullName>
    </recommendedName>
</protein>
<feature type="compositionally biased region" description="Low complexity" evidence="7">
    <location>
        <begin position="46"/>
        <end position="55"/>
    </location>
</feature>
<dbReference type="InterPro" id="IPR040383">
    <property type="entry name" value="HAKAI/CBLL2"/>
</dbReference>
<dbReference type="GO" id="GO:0030155">
    <property type="term" value="P:regulation of cell adhesion"/>
    <property type="evidence" value="ECO:0007669"/>
    <property type="project" value="TreeGrafter"/>
</dbReference>
<dbReference type="InterPro" id="IPR041042">
    <property type="entry name" value="Znf_Hakai"/>
</dbReference>
<reference evidence="11" key="3">
    <citation type="submission" date="2020-10" db="UniProtKB">
        <authorList>
            <consortium name="WormBaseParasite"/>
        </authorList>
    </citation>
    <scope>IDENTIFICATION</scope>
</reference>
<name>A0A068WF13_ECHGR</name>
<dbReference type="PROSITE" id="PS50089">
    <property type="entry name" value="ZF_RING_2"/>
    <property type="match status" value="1"/>
</dbReference>
<dbReference type="InterPro" id="IPR017907">
    <property type="entry name" value="Znf_RING_CS"/>
</dbReference>
<accession>A0A068WF13</accession>
<dbReference type="GO" id="GO:0008270">
    <property type="term" value="F:zinc ion binding"/>
    <property type="evidence" value="ECO:0007669"/>
    <property type="project" value="UniProtKB-KW"/>
</dbReference>
<keyword evidence="2 6" id="KW-0863">Zinc-finger</keyword>
<evidence type="ECO:0000313" key="10">
    <source>
        <dbReference type="Proteomes" id="UP000492820"/>
    </source>
</evidence>
<dbReference type="PANTHER" id="PTHR13480">
    <property type="entry name" value="E3 UBIQUITIN-PROTEIN LIGASE HAKAI-RELATED"/>
    <property type="match status" value="1"/>
</dbReference>
<reference evidence="9 10" key="1">
    <citation type="journal article" date="2013" name="Nature">
        <title>The genomes of four tapeworm species reveal adaptations to parasitism.</title>
        <authorList>
            <person name="Tsai I.J."/>
            <person name="Zarowiecki M."/>
            <person name="Holroyd N."/>
            <person name="Garciarrubio A."/>
            <person name="Sanchez-Flores A."/>
            <person name="Brooks K.L."/>
            <person name="Tracey A."/>
            <person name="Bobes R.J."/>
            <person name="Fragoso G."/>
            <person name="Sciutto E."/>
            <person name="Aslett M."/>
            <person name="Beasley H."/>
            <person name="Bennett H.M."/>
            <person name="Cai J."/>
            <person name="Camicia F."/>
            <person name="Clark R."/>
            <person name="Cucher M."/>
            <person name="De Silva N."/>
            <person name="Day T.A."/>
            <person name="Deplazes P."/>
            <person name="Estrada K."/>
            <person name="Fernandez C."/>
            <person name="Holland P.W."/>
            <person name="Hou J."/>
            <person name="Hu S."/>
            <person name="Huckvale T."/>
            <person name="Hung S.S."/>
            <person name="Kamenetzky L."/>
            <person name="Keane J.A."/>
            <person name="Kiss F."/>
            <person name="Koziol U."/>
            <person name="Lambert O."/>
            <person name="Liu K."/>
            <person name="Luo X."/>
            <person name="Luo Y."/>
            <person name="Macchiaroli N."/>
            <person name="Nichol S."/>
            <person name="Paps J."/>
            <person name="Parkinson J."/>
            <person name="Pouchkina-Stantcheva N."/>
            <person name="Riddiford N."/>
            <person name="Rosenzvit M."/>
            <person name="Salinas G."/>
            <person name="Wasmuth J.D."/>
            <person name="Zamanian M."/>
            <person name="Zheng Y."/>
            <person name="Cai X."/>
            <person name="Soberon X."/>
            <person name="Olson P.D."/>
            <person name="Laclette J.P."/>
            <person name="Brehm K."/>
            <person name="Berriman M."/>
            <person name="Garciarrubio A."/>
            <person name="Bobes R.J."/>
            <person name="Fragoso G."/>
            <person name="Sanchez-Flores A."/>
            <person name="Estrada K."/>
            <person name="Cevallos M.A."/>
            <person name="Morett E."/>
            <person name="Gonzalez V."/>
            <person name="Portillo T."/>
            <person name="Ochoa-Leyva A."/>
            <person name="Jose M.V."/>
            <person name="Sciutto E."/>
            <person name="Landa A."/>
            <person name="Jimenez L."/>
            <person name="Valdes V."/>
            <person name="Carrero J.C."/>
            <person name="Larralde C."/>
            <person name="Morales-Montor J."/>
            <person name="Limon-Lason J."/>
            <person name="Soberon X."/>
            <person name="Laclette J.P."/>
        </authorList>
    </citation>
    <scope>NUCLEOTIDE SEQUENCE [LARGE SCALE GENOMIC DNA]</scope>
</reference>
<evidence type="ECO:0000256" key="6">
    <source>
        <dbReference type="PROSITE-ProRule" id="PRU00175"/>
    </source>
</evidence>
<dbReference type="Proteomes" id="UP000492820">
    <property type="component" value="Unassembled WGS sequence"/>
</dbReference>
<evidence type="ECO:0000256" key="3">
    <source>
        <dbReference type="ARBA" id="ARBA00022833"/>
    </source>
</evidence>
<dbReference type="Gene3D" id="6.10.140.2210">
    <property type="match status" value="1"/>
</dbReference>
<feature type="compositionally biased region" description="Low complexity" evidence="7">
    <location>
        <begin position="74"/>
        <end position="110"/>
    </location>
</feature>
<feature type="region of interest" description="Disordered" evidence="7">
    <location>
        <begin position="367"/>
        <end position="394"/>
    </location>
</feature>
<evidence type="ECO:0000313" key="9">
    <source>
        <dbReference type="EMBL" id="CDS17026.1"/>
    </source>
</evidence>
<keyword evidence="1" id="KW-0479">Metal-binding</keyword>
<dbReference type="PROSITE" id="PS00518">
    <property type="entry name" value="ZF_RING_1"/>
    <property type="match status" value="1"/>
</dbReference>
<dbReference type="PANTHER" id="PTHR13480:SF0">
    <property type="entry name" value="E3 UBIQUITIN-PROTEIN LIGASE HAKAI"/>
    <property type="match status" value="1"/>
</dbReference>
<feature type="region of interest" description="Disordered" evidence="7">
    <location>
        <begin position="1"/>
        <end position="125"/>
    </location>
</feature>
<feature type="compositionally biased region" description="Polar residues" evidence="7">
    <location>
        <begin position="385"/>
        <end position="394"/>
    </location>
</feature>
<evidence type="ECO:0000256" key="4">
    <source>
        <dbReference type="ARBA" id="ARBA00038499"/>
    </source>
</evidence>
<gene>
    <name evidence="9" type="ORF">EgrG_000974900</name>
</gene>
<comment type="similarity">
    <text evidence="4">Belongs to the Hakai family.</text>
</comment>
<evidence type="ECO:0000256" key="2">
    <source>
        <dbReference type="ARBA" id="ARBA00022771"/>
    </source>
</evidence>
<feature type="compositionally biased region" description="Basic residues" evidence="7">
    <location>
        <begin position="63"/>
        <end position="73"/>
    </location>
</feature>
<proteinExistence type="inferred from homology"/>
<reference evidence="9" key="2">
    <citation type="submission" date="2014-06" db="EMBL/GenBank/DDBJ databases">
        <authorList>
            <person name="Aslett M."/>
        </authorList>
    </citation>
    <scope>NUCLEOTIDE SEQUENCE</scope>
</reference>
<dbReference type="GO" id="GO:0061630">
    <property type="term" value="F:ubiquitin protein ligase activity"/>
    <property type="evidence" value="ECO:0007669"/>
    <property type="project" value="InterPro"/>
</dbReference>
<keyword evidence="3" id="KW-0862">Zinc</keyword>
<dbReference type="OrthoDB" id="547746at2759"/>
<dbReference type="AlphaFoldDB" id="A0A068WF13"/>
<evidence type="ECO:0000256" key="5">
    <source>
        <dbReference type="ARBA" id="ARBA00041081"/>
    </source>
</evidence>
<organism evidence="9">
    <name type="scientific">Echinococcus granulosus</name>
    <name type="common">Hydatid tapeworm</name>
    <dbReference type="NCBI Taxonomy" id="6210"/>
    <lineage>
        <taxon>Eukaryota</taxon>
        <taxon>Metazoa</taxon>
        <taxon>Spiralia</taxon>
        <taxon>Lophotrochozoa</taxon>
        <taxon>Platyhelminthes</taxon>
        <taxon>Cestoda</taxon>
        <taxon>Eucestoda</taxon>
        <taxon>Cyclophyllidea</taxon>
        <taxon>Taeniidae</taxon>
        <taxon>Echinococcus</taxon>
        <taxon>Echinococcus granulosus group</taxon>
    </lineage>
</organism>
<evidence type="ECO:0000256" key="1">
    <source>
        <dbReference type="ARBA" id="ARBA00022723"/>
    </source>
</evidence>
<evidence type="ECO:0000259" key="8">
    <source>
        <dbReference type="PROSITE" id="PS50089"/>
    </source>
</evidence>